<dbReference type="RefSeq" id="WP_147457011.1">
    <property type="nucleotide sequence ID" value="NZ_RBKT01000001.1"/>
</dbReference>
<reference evidence="3 4" key="1">
    <citation type="submission" date="2018-10" db="EMBL/GenBank/DDBJ databases">
        <title>Sequencing the genomes of 1000 actinobacteria strains.</title>
        <authorList>
            <person name="Klenk H.-P."/>
        </authorList>
    </citation>
    <scope>NUCLEOTIDE SEQUENCE [LARGE SCALE GENOMIC DNA]</scope>
    <source>
        <strain evidence="3 4">DSM 45175</strain>
    </source>
</reference>
<name>A0A495JKW2_9ACTN</name>
<proteinExistence type="predicted"/>
<feature type="compositionally biased region" description="Basic and acidic residues" evidence="1">
    <location>
        <begin position="7"/>
        <end position="20"/>
    </location>
</feature>
<evidence type="ECO:0000313" key="4">
    <source>
        <dbReference type="Proteomes" id="UP000277671"/>
    </source>
</evidence>
<evidence type="ECO:0000256" key="1">
    <source>
        <dbReference type="SAM" id="MobiDB-lite"/>
    </source>
</evidence>
<feature type="transmembrane region" description="Helical" evidence="2">
    <location>
        <begin position="50"/>
        <end position="72"/>
    </location>
</feature>
<feature type="transmembrane region" description="Helical" evidence="2">
    <location>
        <begin position="259"/>
        <end position="279"/>
    </location>
</feature>
<keyword evidence="4" id="KW-1185">Reference proteome</keyword>
<keyword evidence="2" id="KW-1133">Transmembrane helix</keyword>
<feature type="compositionally biased region" description="Basic residues" evidence="1">
    <location>
        <begin position="21"/>
        <end position="30"/>
    </location>
</feature>
<gene>
    <name evidence="3" type="ORF">BDK92_2998</name>
</gene>
<feature type="region of interest" description="Disordered" evidence="1">
    <location>
        <begin position="1"/>
        <end position="30"/>
    </location>
</feature>
<accession>A0A495JKW2</accession>
<sequence>MRVALTELDREAPTEPDTARGPRRRLGGGRRRGVRRRWLRSLLVPTPNRFILVGVMLVLLFGLTAAIAGLAARAAVDAGRVMVTSAAQMSGNAQGMHRWLAEADAAATGRFLASPESGQRDQLNERYEQALGEVRRLLGESAGLTGGDPARAAGLARVANQLSVYANLVQHAQTLGADPAAKPTDALLGSAYLREASGYLRGVLLPAAQQLWEDETTRLREARRGGQLALFGSIGITLLTLGALWWSQRYLRRRTKRRVNPGLVLATAAMLATTGWLVASWRHWPQAEKGLTVAGRQFERHRDLIEIQRGALQARADIYLRLGGNSSQYGMDALNERFERDARCGQAQEPFTDEMRSLVGAWCNAHRRYVEENERLGAHRAAVDAALPGGEVATAFGRYDTVLTNEITMLDRDIFRELTATPPAPTSMGVVTLLLCLLASAGVLVGIGVRVREYQ</sequence>
<protein>
    <recommendedName>
        <fullName evidence="5">Nitrate/nitrite sensing protein</fullName>
    </recommendedName>
</protein>
<feature type="transmembrane region" description="Helical" evidence="2">
    <location>
        <begin position="228"/>
        <end position="247"/>
    </location>
</feature>
<keyword evidence="2" id="KW-0812">Transmembrane</keyword>
<evidence type="ECO:0008006" key="5">
    <source>
        <dbReference type="Google" id="ProtNLM"/>
    </source>
</evidence>
<dbReference type="OrthoDB" id="3382809at2"/>
<comment type="caution">
    <text evidence="3">The sequence shown here is derived from an EMBL/GenBank/DDBJ whole genome shotgun (WGS) entry which is preliminary data.</text>
</comment>
<organism evidence="3 4">
    <name type="scientific">Micromonospora pisi</name>
    <dbReference type="NCBI Taxonomy" id="589240"/>
    <lineage>
        <taxon>Bacteria</taxon>
        <taxon>Bacillati</taxon>
        <taxon>Actinomycetota</taxon>
        <taxon>Actinomycetes</taxon>
        <taxon>Micromonosporales</taxon>
        <taxon>Micromonosporaceae</taxon>
        <taxon>Micromonospora</taxon>
    </lineage>
</organism>
<dbReference type="AlphaFoldDB" id="A0A495JKW2"/>
<dbReference type="EMBL" id="RBKT01000001">
    <property type="protein sequence ID" value="RKR88669.1"/>
    <property type="molecule type" value="Genomic_DNA"/>
</dbReference>
<feature type="transmembrane region" description="Helical" evidence="2">
    <location>
        <begin position="430"/>
        <end position="449"/>
    </location>
</feature>
<keyword evidence="2" id="KW-0472">Membrane</keyword>
<dbReference type="Proteomes" id="UP000277671">
    <property type="component" value="Unassembled WGS sequence"/>
</dbReference>
<evidence type="ECO:0000256" key="2">
    <source>
        <dbReference type="SAM" id="Phobius"/>
    </source>
</evidence>
<evidence type="ECO:0000313" key="3">
    <source>
        <dbReference type="EMBL" id="RKR88669.1"/>
    </source>
</evidence>